<organism evidence="2 3">
    <name type="scientific">Rubellicoccus peritrichatus</name>
    <dbReference type="NCBI Taxonomy" id="3080537"/>
    <lineage>
        <taxon>Bacteria</taxon>
        <taxon>Pseudomonadati</taxon>
        <taxon>Verrucomicrobiota</taxon>
        <taxon>Opitutia</taxon>
        <taxon>Puniceicoccales</taxon>
        <taxon>Cerasicoccaceae</taxon>
        <taxon>Rubellicoccus</taxon>
    </lineage>
</organism>
<dbReference type="KEGG" id="puo:RZN69_13330"/>
<name>A0AAQ3QU47_9BACT</name>
<accession>A0AAQ3QU47</accession>
<dbReference type="GO" id="GO:0016706">
    <property type="term" value="F:2-oxoglutarate-dependent dioxygenase activity"/>
    <property type="evidence" value="ECO:0007669"/>
    <property type="project" value="UniProtKB-ARBA"/>
</dbReference>
<dbReference type="Pfam" id="PF05721">
    <property type="entry name" value="PhyH"/>
    <property type="match status" value="1"/>
</dbReference>
<keyword evidence="3" id="KW-1185">Reference proteome</keyword>
<dbReference type="SUPFAM" id="SSF51197">
    <property type="entry name" value="Clavaminate synthase-like"/>
    <property type="match status" value="1"/>
</dbReference>
<dbReference type="GO" id="GO:0005506">
    <property type="term" value="F:iron ion binding"/>
    <property type="evidence" value="ECO:0007669"/>
    <property type="project" value="UniProtKB-ARBA"/>
</dbReference>
<dbReference type="PANTHER" id="PTHR20883">
    <property type="entry name" value="PHYTANOYL-COA DIOXYGENASE DOMAIN CONTAINING 1"/>
    <property type="match status" value="1"/>
</dbReference>
<comment type="cofactor">
    <cofactor evidence="1">
        <name>Fe(2+)</name>
        <dbReference type="ChEBI" id="CHEBI:29033"/>
    </cofactor>
</comment>
<dbReference type="InterPro" id="IPR008775">
    <property type="entry name" value="Phytyl_CoA_dOase-like"/>
</dbReference>
<keyword evidence="2" id="KW-0560">Oxidoreductase</keyword>
<dbReference type="EMBL" id="CP136920">
    <property type="protein sequence ID" value="WOO39600.1"/>
    <property type="molecule type" value="Genomic_DNA"/>
</dbReference>
<sequence length="275" mass="31571">MTATASTIDLDTHYPLTQEQIDRFRKDGYIKLKDVLNAETIAYYGKEITRMVKELNWQDQPLEERSTYGKAFLQVSNIWPKSEVAKEFAFSKRLARIATELMGTTGVRMYHDQALYKEPGGGYTPWHVDQYYWPLSNNNTVTAWIPLLELPLEMGPLEFSIGSQNIKFGRDLAISDESQEKIDKHLKLTDLPIDRGPFDLGEVSFHYGFTFHRAGPNTTDKAREVMTIIYMDKDIKLVEPKNQNQKNDWNGWMPGVKIGEVVDSPLNPVLYAEEA</sequence>
<dbReference type="Gene3D" id="2.60.120.620">
    <property type="entry name" value="q2cbj1_9rhob like domain"/>
    <property type="match status" value="1"/>
</dbReference>
<evidence type="ECO:0000313" key="2">
    <source>
        <dbReference type="EMBL" id="WOO39600.1"/>
    </source>
</evidence>
<dbReference type="Proteomes" id="UP001304300">
    <property type="component" value="Chromosome"/>
</dbReference>
<evidence type="ECO:0000256" key="1">
    <source>
        <dbReference type="ARBA" id="ARBA00001954"/>
    </source>
</evidence>
<dbReference type="PANTHER" id="PTHR20883:SF48">
    <property type="entry name" value="ECTOINE DIOXYGENASE"/>
    <property type="match status" value="1"/>
</dbReference>
<gene>
    <name evidence="2" type="ORF">RZN69_13330</name>
</gene>
<evidence type="ECO:0000313" key="3">
    <source>
        <dbReference type="Proteomes" id="UP001304300"/>
    </source>
</evidence>
<proteinExistence type="predicted"/>
<keyword evidence="2" id="KW-0223">Dioxygenase</keyword>
<dbReference type="AlphaFoldDB" id="A0AAQ3QU47"/>
<dbReference type="RefSeq" id="WP_317831557.1">
    <property type="nucleotide sequence ID" value="NZ_CP136920.1"/>
</dbReference>
<reference evidence="2 3" key="1">
    <citation type="submission" date="2023-10" db="EMBL/GenBank/DDBJ databases">
        <title>Rubellicoccus peritrichatus gen. nov., sp. nov., isolated from an algae of coral reef tank.</title>
        <authorList>
            <person name="Luo J."/>
        </authorList>
    </citation>
    <scope>NUCLEOTIDE SEQUENCE [LARGE SCALE GENOMIC DNA]</scope>
    <source>
        <strain evidence="2 3">CR14</strain>
    </source>
</reference>
<protein>
    <submittedName>
        <fullName evidence="2">Phytanoyl-CoA dioxygenase family protein</fullName>
    </submittedName>
</protein>